<feature type="coiled-coil region" evidence="1">
    <location>
        <begin position="762"/>
        <end position="789"/>
    </location>
</feature>
<keyword evidence="3" id="KW-1133">Transmembrane helix</keyword>
<keyword evidence="3 5" id="KW-0812">Transmembrane</keyword>
<dbReference type="EMBL" id="GG662372">
    <property type="protein sequence ID" value="EAS05340.2"/>
    <property type="molecule type" value="Genomic_DNA"/>
</dbReference>
<feature type="transmembrane region" description="Helical" evidence="3">
    <location>
        <begin position="228"/>
        <end position="250"/>
    </location>
</feature>
<evidence type="ECO:0000313" key="6">
    <source>
        <dbReference type="Proteomes" id="UP000009168"/>
    </source>
</evidence>
<evidence type="ECO:0000256" key="1">
    <source>
        <dbReference type="SAM" id="Coils"/>
    </source>
</evidence>
<protein>
    <submittedName>
        <fullName evidence="5">Transmembrane protein, putative</fullName>
    </submittedName>
</protein>
<feature type="transmembrane region" description="Helical" evidence="3">
    <location>
        <begin position="525"/>
        <end position="551"/>
    </location>
</feature>
<sequence>MKKCCFKNFQLINQQQYQQKSTLKQQKQKILIKLTIENKKFMKSRINLKLLLILIGIALSLAKDGMSHSHGNQKRQNYKQINHKSNNQASGDQPSEKTSYTPTELLKEQYEVRNKFKKICGDFDLADDQQWPVSEIDASQIAQQMFAFNLKDPRDIYDIIVNQKEIDTIYWTQIIAKLQPWIIMILVCLIGQCICCCQIFCIPELKIFRRCCQIDFNKETESNWEKNIYFFLIVIFGGLIFFIGGCIFMSSDFDISQNQFQCTVLWSQKVLLGVDKQNQTAFYDVSDYDEDRINNYQNVQKLSFQDDGEQDNFNNNSTWVANYGGVDVIKHQFQQLSEFFKTIQDKESAQQIKEIQVTPFYDEYNSVQSMIPQLYEKHKGKQLVNPNSIDQVSYMNNQFIEQIGPLQTIGTIGWLLSNEIKSRKFKIDFISEVQKHSNHLEEVREEISSQALDAKNEIDNITYLANVYLKKVDYLIDQYKPFVTQGVDYIEKYFEVVMFMVFCGLVGFIFVAWPKFNSCAILLHFSWYCSTCVLIVGLALCLIMFSIGLILNNGVCKASEDFLTNPNFFKVEHIDVSQQLKNSVNYCVFHNNKNYFEVQKYLQEVEVLEKALDAFLNLNLSKQSLNSKINYVQNVLDNEKNASPVAASEANKNLNDWTDFSIKSSLQLSEGQCSISRDQWVWQDSECPYSTIIDSKQPDFDLGFTVCLRILKTNPDFVKQRYNDQFQHCKASIEQEIIKRFNAIQNYRNSVKDVFSGVLNDLNDYNTQVDKLDIDIDKISAKLKNFNKEFDQIFEVVTSVNGGLQQTLDCTFVKDTIIRAKNSVCITGLNGVFLYTVFFLASSVFLVFFSLFVCISAARILPNKDEEIQKQMMLSTLNQNSSFVMNTQRAQYNPNESSYIYRKEQKKEQNSPNNSYELGIQYKSNKNINANNNVISSDQENQHQSNQQINQQHLKESDNSFMKKTKNQLRDINENENDSDSYHSAQNHF</sequence>
<dbReference type="Proteomes" id="UP000009168">
    <property type="component" value="Unassembled WGS sequence"/>
</dbReference>
<proteinExistence type="predicted"/>
<feature type="domain" description="T-SNARE coiled-coil homology" evidence="4">
    <location>
        <begin position="731"/>
        <end position="793"/>
    </location>
</feature>
<dbReference type="GeneID" id="7837811"/>
<keyword evidence="1" id="KW-0175">Coiled coil</keyword>
<feature type="region of interest" description="Disordered" evidence="2">
    <location>
        <begin position="938"/>
        <end position="958"/>
    </location>
</feature>
<organism evidence="5 6">
    <name type="scientific">Tetrahymena thermophila (strain SB210)</name>
    <dbReference type="NCBI Taxonomy" id="312017"/>
    <lineage>
        <taxon>Eukaryota</taxon>
        <taxon>Sar</taxon>
        <taxon>Alveolata</taxon>
        <taxon>Ciliophora</taxon>
        <taxon>Intramacronucleata</taxon>
        <taxon>Oligohymenophorea</taxon>
        <taxon>Hymenostomatida</taxon>
        <taxon>Tetrahymenina</taxon>
        <taxon>Tetrahymenidae</taxon>
        <taxon>Tetrahymena</taxon>
    </lineage>
</organism>
<evidence type="ECO:0000259" key="4">
    <source>
        <dbReference type="PROSITE" id="PS50192"/>
    </source>
</evidence>
<reference evidence="6" key="1">
    <citation type="journal article" date="2006" name="PLoS Biol.">
        <title>Macronuclear genome sequence of the ciliate Tetrahymena thermophila, a model eukaryote.</title>
        <authorList>
            <person name="Eisen J.A."/>
            <person name="Coyne R.S."/>
            <person name="Wu M."/>
            <person name="Wu D."/>
            <person name="Thiagarajan M."/>
            <person name="Wortman J.R."/>
            <person name="Badger J.H."/>
            <person name="Ren Q."/>
            <person name="Amedeo P."/>
            <person name="Jones K.M."/>
            <person name="Tallon L.J."/>
            <person name="Delcher A.L."/>
            <person name="Salzberg S.L."/>
            <person name="Silva J.C."/>
            <person name="Haas B.J."/>
            <person name="Majoros W.H."/>
            <person name="Farzad M."/>
            <person name="Carlton J.M."/>
            <person name="Smith R.K. Jr."/>
            <person name="Garg J."/>
            <person name="Pearlman R.E."/>
            <person name="Karrer K.M."/>
            <person name="Sun L."/>
            <person name="Manning G."/>
            <person name="Elde N.C."/>
            <person name="Turkewitz A.P."/>
            <person name="Asai D.J."/>
            <person name="Wilkes D.E."/>
            <person name="Wang Y."/>
            <person name="Cai H."/>
            <person name="Collins K."/>
            <person name="Stewart B.A."/>
            <person name="Lee S.R."/>
            <person name="Wilamowska K."/>
            <person name="Weinberg Z."/>
            <person name="Ruzzo W.L."/>
            <person name="Wloga D."/>
            <person name="Gaertig J."/>
            <person name="Frankel J."/>
            <person name="Tsao C.-C."/>
            <person name="Gorovsky M.A."/>
            <person name="Keeling P.J."/>
            <person name="Waller R.F."/>
            <person name="Patron N.J."/>
            <person name="Cherry J.M."/>
            <person name="Stover N.A."/>
            <person name="Krieger C.J."/>
            <person name="del Toro C."/>
            <person name="Ryder H.F."/>
            <person name="Williamson S.C."/>
            <person name="Barbeau R.A."/>
            <person name="Hamilton E.P."/>
            <person name="Orias E."/>
        </authorList>
    </citation>
    <scope>NUCLEOTIDE SEQUENCE [LARGE SCALE GENOMIC DNA]</scope>
    <source>
        <strain evidence="6">SB210</strain>
    </source>
</reference>
<feature type="transmembrane region" description="Helical" evidence="3">
    <location>
        <begin position="181"/>
        <end position="201"/>
    </location>
</feature>
<gene>
    <name evidence="5" type="ORF">TTHERM_00695740</name>
</gene>
<dbReference type="InParanoid" id="Q24C98"/>
<dbReference type="KEGG" id="tet:TTHERM_00695740"/>
<feature type="compositionally biased region" description="Low complexity" evidence="2">
    <location>
        <begin position="938"/>
        <end position="952"/>
    </location>
</feature>
<dbReference type="HOGENOM" id="CLU_363883_0_0_1"/>
<keyword evidence="3" id="KW-0472">Membrane</keyword>
<dbReference type="InterPro" id="IPR000727">
    <property type="entry name" value="T_SNARE_dom"/>
</dbReference>
<dbReference type="OrthoDB" id="294021at2759"/>
<dbReference type="PROSITE" id="PS50192">
    <property type="entry name" value="T_SNARE"/>
    <property type="match status" value="1"/>
</dbReference>
<dbReference type="AlphaFoldDB" id="Q24C98"/>
<name>Q24C98_TETTS</name>
<feature type="transmembrane region" description="Helical" evidence="3">
    <location>
        <begin position="832"/>
        <end position="861"/>
    </location>
</feature>
<keyword evidence="6" id="KW-1185">Reference proteome</keyword>
<feature type="transmembrane region" description="Helical" evidence="3">
    <location>
        <begin position="46"/>
        <end position="62"/>
    </location>
</feature>
<evidence type="ECO:0000313" key="5">
    <source>
        <dbReference type="EMBL" id="EAS05340.2"/>
    </source>
</evidence>
<accession>Q24C98</accession>
<feature type="transmembrane region" description="Helical" evidence="3">
    <location>
        <begin position="493"/>
        <end position="513"/>
    </location>
</feature>
<evidence type="ECO:0000256" key="2">
    <source>
        <dbReference type="SAM" id="MobiDB-lite"/>
    </source>
</evidence>
<dbReference type="eggNOG" id="ENOG502SI31">
    <property type="taxonomic scope" value="Eukaryota"/>
</dbReference>
<dbReference type="RefSeq" id="XP_001025585.2">
    <property type="nucleotide sequence ID" value="XM_001025585.2"/>
</dbReference>
<evidence type="ECO:0000256" key="3">
    <source>
        <dbReference type="SAM" id="Phobius"/>
    </source>
</evidence>